<evidence type="ECO:0000256" key="4">
    <source>
        <dbReference type="ARBA" id="ARBA00022692"/>
    </source>
</evidence>
<feature type="transmembrane region" description="Helical" evidence="7">
    <location>
        <begin position="266"/>
        <end position="284"/>
    </location>
</feature>
<dbReference type="GO" id="GO:0016020">
    <property type="term" value="C:membrane"/>
    <property type="evidence" value="ECO:0007669"/>
    <property type="project" value="UniProtKB-SubCell"/>
</dbReference>
<evidence type="ECO:0000256" key="2">
    <source>
        <dbReference type="ARBA" id="ARBA00022448"/>
    </source>
</evidence>
<feature type="transmembrane region" description="Helical" evidence="7">
    <location>
        <begin position="296"/>
        <end position="315"/>
    </location>
</feature>
<dbReference type="RefSeq" id="WP_338606500.1">
    <property type="nucleotide sequence ID" value="NZ_AP028679.1"/>
</dbReference>
<feature type="transmembrane region" description="Helical" evidence="7">
    <location>
        <begin position="136"/>
        <end position="154"/>
    </location>
</feature>
<feature type="transmembrane region" description="Helical" evidence="7">
    <location>
        <begin position="67"/>
        <end position="86"/>
    </location>
</feature>
<protein>
    <submittedName>
        <fullName evidence="8">Transporter</fullName>
    </submittedName>
</protein>
<dbReference type="PANTHER" id="PTHR36838:SF3">
    <property type="entry name" value="TRANSPORTER AUXIN EFFLUX CARRIER EC FAMILY"/>
    <property type="match status" value="1"/>
</dbReference>
<keyword evidence="9" id="KW-1185">Reference proteome</keyword>
<dbReference type="GO" id="GO:0055085">
    <property type="term" value="P:transmembrane transport"/>
    <property type="evidence" value="ECO:0007669"/>
    <property type="project" value="InterPro"/>
</dbReference>
<feature type="transmembrane region" description="Helical" evidence="7">
    <location>
        <begin position="36"/>
        <end position="55"/>
    </location>
</feature>
<dbReference type="PANTHER" id="PTHR36838">
    <property type="entry name" value="AUXIN EFFLUX CARRIER FAMILY PROTEIN"/>
    <property type="match status" value="1"/>
</dbReference>
<keyword evidence="5 7" id="KW-1133">Transmembrane helix</keyword>
<organism evidence="8 9">
    <name type="scientific">Desulfoferula mesophila</name>
    <dbReference type="NCBI Taxonomy" id="3058419"/>
    <lineage>
        <taxon>Bacteria</taxon>
        <taxon>Pseudomonadati</taxon>
        <taxon>Thermodesulfobacteriota</taxon>
        <taxon>Desulfarculia</taxon>
        <taxon>Desulfarculales</taxon>
        <taxon>Desulfarculaceae</taxon>
        <taxon>Desulfoferula</taxon>
    </lineage>
</organism>
<dbReference type="AlphaFoldDB" id="A0AAU9ECM4"/>
<evidence type="ECO:0000256" key="1">
    <source>
        <dbReference type="ARBA" id="ARBA00004141"/>
    </source>
</evidence>
<dbReference type="Pfam" id="PF03547">
    <property type="entry name" value="Mem_trans"/>
    <property type="match status" value="1"/>
</dbReference>
<feature type="transmembrane region" description="Helical" evidence="7">
    <location>
        <begin position="206"/>
        <end position="225"/>
    </location>
</feature>
<evidence type="ECO:0000256" key="3">
    <source>
        <dbReference type="ARBA" id="ARBA00022475"/>
    </source>
</evidence>
<keyword evidence="6 7" id="KW-0472">Membrane</keyword>
<dbReference type="KEGG" id="dmp:FAK_18940"/>
<comment type="subcellular location">
    <subcellularLocation>
        <location evidence="1">Membrane</location>
        <topology evidence="1">Multi-pass membrane protein</topology>
    </subcellularLocation>
</comment>
<keyword evidence="2" id="KW-0813">Transport</keyword>
<evidence type="ECO:0000256" key="7">
    <source>
        <dbReference type="SAM" id="Phobius"/>
    </source>
</evidence>
<feature type="transmembrane region" description="Helical" evidence="7">
    <location>
        <begin position="6"/>
        <end position="24"/>
    </location>
</feature>
<name>A0AAU9ECM4_9BACT</name>
<feature type="transmembrane region" description="Helical" evidence="7">
    <location>
        <begin position="232"/>
        <end position="254"/>
    </location>
</feature>
<sequence length="316" mass="32449">MDFQIRVLSSIAVLVGLICLAVLLRKLKVLEESHGALFAKLVSQVTLPATILVYLVSKPIPWGDVQLAGLMFLAEALCLALAWLIGRALGLDHPRLGSLMLTAGFGSSALLGYALVAEVYPGQAQAIVDAVVISEIGVGPPLFTVGVMVAIYFGSAKVGAGQRVSAALAFFRSPIFFAVAAGLLLSSIGLPRHNPVVSSILDGLRVVAGANTLAVALTVGLVLRLNVLSAGIGLVAAVCLIKLVAAPLLVWLPLSLVDLPELGKNILVLEAAMPSALLGVVLAKRYGCDGPLAAKLAFSTTIAGGASLLLVASLLI</sequence>
<dbReference type="Proteomes" id="UP001366166">
    <property type="component" value="Chromosome"/>
</dbReference>
<evidence type="ECO:0000313" key="9">
    <source>
        <dbReference type="Proteomes" id="UP001366166"/>
    </source>
</evidence>
<feature type="transmembrane region" description="Helical" evidence="7">
    <location>
        <begin position="166"/>
        <end position="186"/>
    </location>
</feature>
<evidence type="ECO:0000313" key="8">
    <source>
        <dbReference type="EMBL" id="BEQ14828.1"/>
    </source>
</evidence>
<reference evidence="9" key="1">
    <citation type="journal article" date="2023" name="Arch. Microbiol.">
        <title>Desulfoferula mesophilus gen. nov. sp. nov., a mesophilic sulfate-reducing bacterium isolated from a brackish lake sediment.</title>
        <authorList>
            <person name="Watanabe T."/>
            <person name="Yabe T."/>
            <person name="Tsuji J.M."/>
            <person name="Fukui M."/>
        </authorList>
    </citation>
    <scope>NUCLEOTIDE SEQUENCE [LARGE SCALE GENOMIC DNA]</scope>
    <source>
        <strain evidence="9">12FAK</strain>
    </source>
</reference>
<proteinExistence type="predicted"/>
<accession>A0AAU9ECM4</accession>
<feature type="transmembrane region" description="Helical" evidence="7">
    <location>
        <begin position="98"/>
        <end position="116"/>
    </location>
</feature>
<evidence type="ECO:0000256" key="5">
    <source>
        <dbReference type="ARBA" id="ARBA00022989"/>
    </source>
</evidence>
<dbReference type="EMBL" id="AP028679">
    <property type="protein sequence ID" value="BEQ14828.1"/>
    <property type="molecule type" value="Genomic_DNA"/>
</dbReference>
<keyword evidence="4 7" id="KW-0812">Transmembrane</keyword>
<gene>
    <name evidence="8" type="ORF">FAK_18940</name>
</gene>
<evidence type="ECO:0000256" key="6">
    <source>
        <dbReference type="ARBA" id="ARBA00023136"/>
    </source>
</evidence>
<keyword evidence="3" id="KW-1003">Cell membrane</keyword>
<dbReference type="InterPro" id="IPR004776">
    <property type="entry name" value="Mem_transp_PIN-like"/>
</dbReference>